<proteinExistence type="predicted"/>
<evidence type="ECO:0000313" key="1">
    <source>
        <dbReference type="EnsemblMetazoa" id="CJA31177.1"/>
    </source>
</evidence>
<reference evidence="2" key="1">
    <citation type="submission" date="2010-08" db="EMBL/GenBank/DDBJ databases">
        <authorList>
            <consortium name="Caenorhabditis japonica Sequencing Consortium"/>
            <person name="Wilson R.K."/>
        </authorList>
    </citation>
    <scope>NUCLEOTIDE SEQUENCE [LARGE SCALE GENOMIC DNA]</scope>
    <source>
        <strain evidence="2">DF5081</strain>
    </source>
</reference>
<dbReference type="AlphaFoldDB" id="A0A8R1ECS9"/>
<dbReference type="Proteomes" id="UP000005237">
    <property type="component" value="Unassembled WGS sequence"/>
</dbReference>
<dbReference type="EnsemblMetazoa" id="CJA31177.1">
    <property type="protein sequence ID" value="CJA31177.1"/>
    <property type="gene ID" value="WBGene00207024"/>
</dbReference>
<sequence length="85" mass="9442">MHAKLLKNPRASNSSLSNLPCKQRAIIKKIRRQNSAFEKKLLSQPSSHAAKSLIRKRLKTMSSIPPLSVNGSLVHTDTDIASTFF</sequence>
<organism evidence="1 2">
    <name type="scientific">Caenorhabditis japonica</name>
    <dbReference type="NCBI Taxonomy" id="281687"/>
    <lineage>
        <taxon>Eukaryota</taxon>
        <taxon>Metazoa</taxon>
        <taxon>Ecdysozoa</taxon>
        <taxon>Nematoda</taxon>
        <taxon>Chromadorea</taxon>
        <taxon>Rhabditida</taxon>
        <taxon>Rhabditina</taxon>
        <taxon>Rhabditomorpha</taxon>
        <taxon>Rhabditoidea</taxon>
        <taxon>Rhabditidae</taxon>
        <taxon>Peloderinae</taxon>
        <taxon>Caenorhabditis</taxon>
    </lineage>
</organism>
<evidence type="ECO:0000313" key="2">
    <source>
        <dbReference type="Proteomes" id="UP000005237"/>
    </source>
</evidence>
<reference evidence="1" key="2">
    <citation type="submission" date="2022-06" db="UniProtKB">
        <authorList>
            <consortium name="EnsemblMetazoa"/>
        </authorList>
    </citation>
    <scope>IDENTIFICATION</scope>
    <source>
        <strain evidence="1">DF5081</strain>
    </source>
</reference>
<keyword evidence="2" id="KW-1185">Reference proteome</keyword>
<name>A0A8R1ECS9_CAEJA</name>
<protein>
    <submittedName>
        <fullName evidence="1">Uncharacterized protein</fullName>
    </submittedName>
</protein>
<accession>A0A8R1ECS9</accession>